<dbReference type="Proteomes" id="UP000199360">
    <property type="component" value="Unassembled WGS sequence"/>
</dbReference>
<proteinExistence type="predicted"/>
<evidence type="ECO:0000256" key="4">
    <source>
        <dbReference type="SAM" id="MobiDB-lite"/>
    </source>
</evidence>
<evidence type="ECO:0000256" key="1">
    <source>
        <dbReference type="ARBA" id="ARBA00001974"/>
    </source>
</evidence>
<dbReference type="InterPro" id="IPR036188">
    <property type="entry name" value="FAD/NAD-bd_sf"/>
</dbReference>
<sequence length="424" mass="44419">MLPEHTDVLVVGAGPTGLAVAVTLAGHGVATTVVDRLPEPPVTSRAAVVHAGTLEVLDRIGIAEPLAERGLRSGRFTVRDRDRVLATVPFDRLPSRYPYALLISQAETEAVLAARLTALGGRVLRPYELTDLDLDGAGATARFAGGDTVRARWVVGADGMHSRVRELAGIGFGGPADPGESFLLADVRVDSVLPRDQVNLFLSRGGPLVWAPLPDGTVRLVATVDDAPREPHPRHFQALLDERGPARRPDRVTGMAWASRFRIHHRIADSYRAGPVLLAGDAAHVHSPAGGQGMNLGLRDAVALGDALAAGPEALDRYAADRRPLAEEVLGFAAGLTRLAAAPPPLRPLRNLLLRTASALPPVRQALAVRLAGFEPTPPSPPPSSIVRLRPPSGPLSAVLPGPEVHDRRGGSGSGPPEGLATGG</sequence>
<dbReference type="PANTHER" id="PTHR43004:SF19">
    <property type="entry name" value="BINDING MONOOXYGENASE, PUTATIVE (JCVI)-RELATED"/>
    <property type="match status" value="1"/>
</dbReference>
<feature type="region of interest" description="Disordered" evidence="4">
    <location>
        <begin position="374"/>
        <end position="424"/>
    </location>
</feature>
<dbReference type="PRINTS" id="PR00420">
    <property type="entry name" value="RNGMNOXGNASE"/>
</dbReference>
<evidence type="ECO:0000313" key="7">
    <source>
        <dbReference type="Proteomes" id="UP000199360"/>
    </source>
</evidence>
<accession>A0A1C5IC12</accession>
<protein>
    <submittedName>
        <fullName evidence="6">2-polyprenyl-6-methoxyphenol hydroxylase</fullName>
    </submittedName>
</protein>
<keyword evidence="2" id="KW-0285">Flavoprotein</keyword>
<dbReference type="InterPro" id="IPR050641">
    <property type="entry name" value="RIFMO-like"/>
</dbReference>
<dbReference type="SUPFAM" id="SSF51905">
    <property type="entry name" value="FAD/NAD(P)-binding domain"/>
    <property type="match status" value="1"/>
</dbReference>
<dbReference type="GO" id="GO:0016709">
    <property type="term" value="F:oxidoreductase activity, acting on paired donors, with incorporation or reduction of molecular oxygen, NAD(P)H as one donor, and incorporation of one atom of oxygen"/>
    <property type="evidence" value="ECO:0007669"/>
    <property type="project" value="UniProtKB-ARBA"/>
</dbReference>
<keyword evidence="7" id="KW-1185">Reference proteome</keyword>
<organism evidence="6 7">
    <name type="scientific">Micromonospora humi</name>
    <dbReference type="NCBI Taxonomy" id="745366"/>
    <lineage>
        <taxon>Bacteria</taxon>
        <taxon>Bacillati</taxon>
        <taxon>Actinomycetota</taxon>
        <taxon>Actinomycetes</taxon>
        <taxon>Micromonosporales</taxon>
        <taxon>Micromonosporaceae</taxon>
        <taxon>Micromonospora</taxon>
    </lineage>
</organism>
<dbReference type="RefSeq" id="WP_091061983.1">
    <property type="nucleotide sequence ID" value="NZ_FMDM01000005.1"/>
</dbReference>
<dbReference type="Gene3D" id="3.50.50.60">
    <property type="entry name" value="FAD/NAD(P)-binding domain"/>
    <property type="match status" value="1"/>
</dbReference>
<gene>
    <name evidence="6" type="ORF">GA0070213_105257</name>
</gene>
<dbReference type="Pfam" id="PF01494">
    <property type="entry name" value="FAD_binding_3"/>
    <property type="match status" value="1"/>
</dbReference>
<evidence type="ECO:0000256" key="2">
    <source>
        <dbReference type="ARBA" id="ARBA00022630"/>
    </source>
</evidence>
<feature type="compositionally biased region" description="Gly residues" evidence="4">
    <location>
        <begin position="411"/>
        <end position="424"/>
    </location>
</feature>
<dbReference type="PANTHER" id="PTHR43004">
    <property type="entry name" value="TRK SYSTEM POTASSIUM UPTAKE PROTEIN"/>
    <property type="match status" value="1"/>
</dbReference>
<keyword evidence="3" id="KW-0274">FAD</keyword>
<feature type="domain" description="FAD-binding" evidence="5">
    <location>
        <begin position="6"/>
        <end position="332"/>
    </location>
</feature>
<dbReference type="Gene3D" id="3.30.70.2450">
    <property type="match status" value="1"/>
</dbReference>
<dbReference type="EMBL" id="FMDM01000005">
    <property type="protein sequence ID" value="SCG55814.1"/>
    <property type="molecule type" value="Genomic_DNA"/>
</dbReference>
<evidence type="ECO:0000313" key="6">
    <source>
        <dbReference type="EMBL" id="SCG55814.1"/>
    </source>
</evidence>
<evidence type="ECO:0000259" key="5">
    <source>
        <dbReference type="Pfam" id="PF01494"/>
    </source>
</evidence>
<comment type="cofactor">
    <cofactor evidence="1">
        <name>FAD</name>
        <dbReference type="ChEBI" id="CHEBI:57692"/>
    </cofactor>
</comment>
<reference evidence="7" key="1">
    <citation type="submission" date="2016-06" db="EMBL/GenBank/DDBJ databases">
        <authorList>
            <person name="Varghese N."/>
            <person name="Submissions Spin"/>
        </authorList>
    </citation>
    <scope>NUCLEOTIDE SEQUENCE [LARGE SCALE GENOMIC DNA]</scope>
    <source>
        <strain evidence="7">DSM 45647</strain>
    </source>
</reference>
<name>A0A1C5IC12_9ACTN</name>
<evidence type="ECO:0000256" key="3">
    <source>
        <dbReference type="ARBA" id="ARBA00022827"/>
    </source>
</evidence>
<dbReference type="OrthoDB" id="3647401at2"/>
<dbReference type="STRING" id="745366.GA0070213_105257"/>
<dbReference type="InterPro" id="IPR002938">
    <property type="entry name" value="FAD-bd"/>
</dbReference>
<dbReference type="GO" id="GO:0071949">
    <property type="term" value="F:FAD binding"/>
    <property type="evidence" value="ECO:0007669"/>
    <property type="project" value="InterPro"/>
</dbReference>
<dbReference type="AlphaFoldDB" id="A0A1C5IC12"/>